<evidence type="ECO:0000313" key="9">
    <source>
        <dbReference type="Proteomes" id="UP000231252"/>
    </source>
</evidence>
<gene>
    <name evidence="8" type="ORF">COT50_00435</name>
</gene>
<dbReference type="InterPro" id="IPR001288">
    <property type="entry name" value="Translation_initiation_fac_3"/>
</dbReference>
<evidence type="ECO:0000256" key="2">
    <source>
        <dbReference type="ARBA" id="ARBA00022540"/>
    </source>
</evidence>
<dbReference type="SUPFAM" id="SSF55200">
    <property type="entry name" value="Translation initiation factor IF3, C-terminal domain"/>
    <property type="match status" value="1"/>
</dbReference>
<comment type="subcellular location">
    <subcellularLocation>
        <location evidence="5">Cytoplasm</location>
    </subcellularLocation>
</comment>
<feature type="domain" description="Translation initiation factor 3 C-terminal" evidence="6">
    <location>
        <begin position="91"/>
        <end position="174"/>
    </location>
</feature>
<dbReference type="GO" id="GO:0032790">
    <property type="term" value="P:ribosome disassembly"/>
    <property type="evidence" value="ECO:0007669"/>
    <property type="project" value="TreeGrafter"/>
</dbReference>
<organism evidence="8 9">
    <name type="scientific">candidate division WWE3 bacterium CG08_land_8_20_14_0_20_41_10</name>
    <dbReference type="NCBI Taxonomy" id="1975085"/>
    <lineage>
        <taxon>Bacteria</taxon>
        <taxon>Katanobacteria</taxon>
    </lineage>
</organism>
<dbReference type="PROSITE" id="PS00938">
    <property type="entry name" value="IF3"/>
    <property type="match status" value="1"/>
</dbReference>
<evidence type="ECO:0000256" key="3">
    <source>
        <dbReference type="ARBA" id="ARBA00022917"/>
    </source>
</evidence>
<dbReference type="EMBL" id="PEYU01000010">
    <property type="protein sequence ID" value="PIS22710.1"/>
    <property type="molecule type" value="Genomic_DNA"/>
</dbReference>
<comment type="caution">
    <text evidence="8">The sequence shown here is derived from an EMBL/GenBank/DDBJ whole genome shotgun (WGS) entry which is preliminary data.</text>
</comment>
<dbReference type="Pfam" id="PF05198">
    <property type="entry name" value="IF3_N"/>
    <property type="match status" value="1"/>
</dbReference>
<sequence length="178" mass="19893">MYGNLRSIERNYQINHRIRCPQLRVILATGENLGVMDTRQALQIAEEKDLDVVVITESANPPVAKIVDFNKFLYAEHKKASDTRGKSKQTELKELRLSTTISAGDVQQRVNRAVEFLEAGNVVKVSLMMKGRQAMFPKVAEEKIRGFVAQMTPFAKVESEPKRVGNTFSVVLVAKGSS</sequence>
<name>A0A2H0XCP7_UNCKA</name>
<dbReference type="GO" id="GO:0003743">
    <property type="term" value="F:translation initiation factor activity"/>
    <property type="evidence" value="ECO:0007669"/>
    <property type="project" value="UniProtKB-UniRule"/>
</dbReference>
<proteinExistence type="inferred from homology"/>
<dbReference type="InterPro" id="IPR019813">
    <property type="entry name" value="Translation_initiation_fac3_CS"/>
</dbReference>
<protein>
    <recommendedName>
        <fullName evidence="4 5">Translation initiation factor IF-3</fullName>
    </recommendedName>
</protein>
<accession>A0A2H0XCP7</accession>
<dbReference type="PANTHER" id="PTHR10938">
    <property type="entry name" value="TRANSLATION INITIATION FACTOR IF-3"/>
    <property type="match status" value="1"/>
</dbReference>
<evidence type="ECO:0000256" key="4">
    <source>
        <dbReference type="NCBIfam" id="TIGR00168"/>
    </source>
</evidence>
<evidence type="ECO:0000256" key="5">
    <source>
        <dbReference type="RuleBase" id="RU000646"/>
    </source>
</evidence>
<comment type="subunit">
    <text evidence="5">Monomer.</text>
</comment>
<dbReference type="GO" id="GO:0005829">
    <property type="term" value="C:cytosol"/>
    <property type="evidence" value="ECO:0007669"/>
    <property type="project" value="TreeGrafter"/>
</dbReference>
<reference evidence="9" key="1">
    <citation type="submission" date="2017-09" db="EMBL/GenBank/DDBJ databases">
        <title>Depth-based differentiation of microbial function through sediment-hosted aquifers and enrichment of novel symbionts in the deep terrestrial subsurface.</title>
        <authorList>
            <person name="Probst A.J."/>
            <person name="Ladd B."/>
            <person name="Jarett J.K."/>
            <person name="Geller-Mcgrath D.E."/>
            <person name="Sieber C.M.K."/>
            <person name="Emerson J.B."/>
            <person name="Anantharaman K."/>
            <person name="Thomas B.C."/>
            <person name="Malmstrom R."/>
            <person name="Stieglmeier M."/>
            <person name="Klingl A."/>
            <person name="Woyke T."/>
            <person name="Ryan C.M."/>
            <person name="Banfield J.F."/>
        </authorList>
    </citation>
    <scope>NUCLEOTIDE SEQUENCE [LARGE SCALE GENOMIC DNA]</scope>
</reference>
<dbReference type="Proteomes" id="UP000231252">
    <property type="component" value="Unassembled WGS sequence"/>
</dbReference>
<feature type="domain" description="Translation initiation factor 3 N-terminal" evidence="7">
    <location>
        <begin position="14"/>
        <end position="81"/>
    </location>
</feature>
<dbReference type="NCBIfam" id="TIGR00168">
    <property type="entry name" value="infC"/>
    <property type="match status" value="1"/>
</dbReference>
<dbReference type="InterPro" id="IPR036788">
    <property type="entry name" value="T_IF-3_C_sf"/>
</dbReference>
<dbReference type="Gene3D" id="3.10.20.80">
    <property type="entry name" value="Translation initiation factor 3 (IF-3), N-terminal domain"/>
    <property type="match status" value="1"/>
</dbReference>
<dbReference type="Pfam" id="PF00707">
    <property type="entry name" value="IF3_C"/>
    <property type="match status" value="1"/>
</dbReference>
<dbReference type="AlphaFoldDB" id="A0A2H0XCP7"/>
<keyword evidence="3 5" id="KW-0648">Protein biosynthesis</keyword>
<dbReference type="InterPro" id="IPR019814">
    <property type="entry name" value="Translation_initiation_fac_3_N"/>
</dbReference>
<dbReference type="InterPro" id="IPR019815">
    <property type="entry name" value="Translation_initiation_fac_3_C"/>
</dbReference>
<keyword evidence="2 5" id="KW-0396">Initiation factor</keyword>
<evidence type="ECO:0000256" key="1">
    <source>
        <dbReference type="ARBA" id="ARBA00005439"/>
    </source>
</evidence>
<dbReference type="InterPro" id="IPR036787">
    <property type="entry name" value="T_IF-3_N_sf"/>
</dbReference>
<dbReference type="SUPFAM" id="SSF54364">
    <property type="entry name" value="Translation initiation factor IF3, N-terminal domain"/>
    <property type="match status" value="1"/>
</dbReference>
<dbReference type="Gene3D" id="3.30.110.10">
    <property type="entry name" value="Translation initiation factor 3 (IF-3), C-terminal domain"/>
    <property type="match status" value="1"/>
</dbReference>
<comment type="similarity">
    <text evidence="1 5">Belongs to the IF-3 family.</text>
</comment>
<dbReference type="GO" id="GO:0016020">
    <property type="term" value="C:membrane"/>
    <property type="evidence" value="ECO:0007669"/>
    <property type="project" value="TreeGrafter"/>
</dbReference>
<evidence type="ECO:0000259" key="7">
    <source>
        <dbReference type="Pfam" id="PF05198"/>
    </source>
</evidence>
<evidence type="ECO:0000313" key="8">
    <source>
        <dbReference type="EMBL" id="PIS22710.1"/>
    </source>
</evidence>
<evidence type="ECO:0000259" key="6">
    <source>
        <dbReference type="Pfam" id="PF00707"/>
    </source>
</evidence>
<dbReference type="GO" id="GO:0043022">
    <property type="term" value="F:ribosome binding"/>
    <property type="evidence" value="ECO:0007669"/>
    <property type="project" value="TreeGrafter"/>
</dbReference>
<comment type="function">
    <text evidence="5">IF-3 binds to the 30S ribosomal subunit and shifts the equilibrium between 70S ribosomes and their 50S and 30S subunits in favor of the free subunits, thus enhancing the availability of 30S subunits on which protein synthesis initiation begins.</text>
</comment>
<dbReference type="PANTHER" id="PTHR10938:SF0">
    <property type="entry name" value="TRANSLATION INITIATION FACTOR IF-3, MITOCHONDRIAL"/>
    <property type="match status" value="1"/>
</dbReference>